<protein>
    <submittedName>
        <fullName evidence="1">Uncharacterized protein</fullName>
    </submittedName>
</protein>
<dbReference type="AlphaFoldDB" id="A0A074TNN8"/>
<dbReference type="RefSeq" id="WP_038060660.1">
    <property type="nucleotide sequence ID" value="NZ_FOVB01000008.1"/>
</dbReference>
<accession>A0A074TNN8</accession>
<name>A0A074TNN8_9RHOB</name>
<sequence>MTEEIATSETSRHTNEKPMIGVFSKTDQLLLRGAPNGGWIVAAHNGKSAFQEEIIGAYGSAAEMICALQSALVDQS</sequence>
<dbReference type="STRING" id="1185766.SAMN05216224_10877"/>
<reference evidence="1 2" key="1">
    <citation type="submission" date="2014-03" db="EMBL/GenBank/DDBJ databases">
        <title>The draft genome sequence of Thioclava dalianensis DLFJ1-1.</title>
        <authorList>
            <person name="Lai Q."/>
            <person name="Shao Z."/>
        </authorList>
    </citation>
    <scope>NUCLEOTIDE SEQUENCE [LARGE SCALE GENOMIC DNA]</scope>
    <source>
        <strain evidence="1 2">DLFJ1-1</strain>
    </source>
</reference>
<proteinExistence type="predicted"/>
<comment type="caution">
    <text evidence="1">The sequence shown here is derived from an EMBL/GenBank/DDBJ whole genome shotgun (WGS) entry which is preliminary data.</text>
</comment>
<organism evidence="1 2">
    <name type="scientific">Thioclava dalianensis</name>
    <dbReference type="NCBI Taxonomy" id="1185766"/>
    <lineage>
        <taxon>Bacteria</taxon>
        <taxon>Pseudomonadati</taxon>
        <taxon>Pseudomonadota</taxon>
        <taxon>Alphaproteobacteria</taxon>
        <taxon>Rhodobacterales</taxon>
        <taxon>Paracoccaceae</taxon>
        <taxon>Thioclava</taxon>
    </lineage>
</organism>
<dbReference type="Proteomes" id="UP000027725">
    <property type="component" value="Unassembled WGS sequence"/>
</dbReference>
<evidence type="ECO:0000313" key="1">
    <source>
        <dbReference type="EMBL" id="KEP71750.1"/>
    </source>
</evidence>
<gene>
    <name evidence="1" type="ORF">DL1_00050</name>
</gene>
<dbReference type="EMBL" id="JHEH01000001">
    <property type="protein sequence ID" value="KEP71750.1"/>
    <property type="molecule type" value="Genomic_DNA"/>
</dbReference>
<evidence type="ECO:0000313" key="2">
    <source>
        <dbReference type="Proteomes" id="UP000027725"/>
    </source>
</evidence>
<keyword evidence="2" id="KW-1185">Reference proteome</keyword>